<proteinExistence type="predicted"/>
<reference evidence="1 2" key="1">
    <citation type="submission" date="2014-04" db="EMBL/GenBank/DDBJ databases">
        <authorList>
            <consortium name="DOE Joint Genome Institute"/>
            <person name="Kuo A."/>
            <person name="Gay G."/>
            <person name="Dore J."/>
            <person name="Kohler A."/>
            <person name="Nagy L.G."/>
            <person name="Floudas D."/>
            <person name="Copeland A."/>
            <person name="Barry K.W."/>
            <person name="Cichocki N."/>
            <person name="Veneault-Fourrey C."/>
            <person name="LaButti K."/>
            <person name="Lindquist E.A."/>
            <person name="Lipzen A."/>
            <person name="Lundell T."/>
            <person name="Morin E."/>
            <person name="Murat C."/>
            <person name="Sun H."/>
            <person name="Tunlid A."/>
            <person name="Henrissat B."/>
            <person name="Grigoriev I.V."/>
            <person name="Hibbett D.S."/>
            <person name="Martin F."/>
            <person name="Nordberg H.P."/>
            <person name="Cantor M.N."/>
            <person name="Hua S.X."/>
        </authorList>
    </citation>
    <scope>NUCLEOTIDE SEQUENCE [LARGE SCALE GENOMIC DNA]</scope>
    <source>
        <strain evidence="2">h7</strain>
    </source>
</reference>
<organism evidence="1 2">
    <name type="scientific">Hebeloma cylindrosporum</name>
    <dbReference type="NCBI Taxonomy" id="76867"/>
    <lineage>
        <taxon>Eukaryota</taxon>
        <taxon>Fungi</taxon>
        <taxon>Dikarya</taxon>
        <taxon>Basidiomycota</taxon>
        <taxon>Agaricomycotina</taxon>
        <taxon>Agaricomycetes</taxon>
        <taxon>Agaricomycetidae</taxon>
        <taxon>Agaricales</taxon>
        <taxon>Agaricineae</taxon>
        <taxon>Hymenogastraceae</taxon>
        <taxon>Hebeloma</taxon>
    </lineage>
</organism>
<dbReference type="EMBL" id="KN831789">
    <property type="protein sequence ID" value="KIM38646.1"/>
    <property type="molecule type" value="Genomic_DNA"/>
</dbReference>
<reference evidence="2" key="2">
    <citation type="submission" date="2015-01" db="EMBL/GenBank/DDBJ databases">
        <title>Evolutionary Origins and Diversification of the Mycorrhizal Mutualists.</title>
        <authorList>
            <consortium name="DOE Joint Genome Institute"/>
            <consortium name="Mycorrhizal Genomics Consortium"/>
            <person name="Kohler A."/>
            <person name="Kuo A."/>
            <person name="Nagy L.G."/>
            <person name="Floudas D."/>
            <person name="Copeland A."/>
            <person name="Barry K.W."/>
            <person name="Cichocki N."/>
            <person name="Veneault-Fourrey C."/>
            <person name="LaButti K."/>
            <person name="Lindquist E.A."/>
            <person name="Lipzen A."/>
            <person name="Lundell T."/>
            <person name="Morin E."/>
            <person name="Murat C."/>
            <person name="Riley R."/>
            <person name="Ohm R."/>
            <person name="Sun H."/>
            <person name="Tunlid A."/>
            <person name="Henrissat B."/>
            <person name="Grigoriev I.V."/>
            <person name="Hibbett D.S."/>
            <person name="Martin F."/>
        </authorList>
    </citation>
    <scope>NUCLEOTIDE SEQUENCE [LARGE SCALE GENOMIC DNA]</scope>
    <source>
        <strain evidence="2">h7</strain>
    </source>
</reference>
<protein>
    <submittedName>
        <fullName evidence="1">Uncharacterized protein</fullName>
    </submittedName>
</protein>
<name>A0A0C3C4Z3_HEBCY</name>
<keyword evidence="2" id="KW-1185">Reference proteome</keyword>
<dbReference type="AlphaFoldDB" id="A0A0C3C4Z3"/>
<evidence type="ECO:0000313" key="2">
    <source>
        <dbReference type="Proteomes" id="UP000053424"/>
    </source>
</evidence>
<sequence>MLDDAIWFKRSSQVRPLFVVRRGVNGPKLEHVLCLTYDDSFLMNDAPANRCIEAITGGRAGIRWGGNVYALRVGRTVDFLESADMEEDLEPLVTFFKEHGVVETLEPFAY</sequence>
<gene>
    <name evidence="1" type="ORF">M413DRAFT_29896</name>
</gene>
<dbReference type="OrthoDB" id="437457at2759"/>
<dbReference type="HOGENOM" id="CLU_2171386_0_0_1"/>
<dbReference type="STRING" id="686832.A0A0C3C4Z3"/>
<accession>A0A0C3C4Z3</accession>
<dbReference type="Proteomes" id="UP000053424">
    <property type="component" value="Unassembled WGS sequence"/>
</dbReference>
<evidence type="ECO:0000313" key="1">
    <source>
        <dbReference type="EMBL" id="KIM38646.1"/>
    </source>
</evidence>